<evidence type="ECO:0000313" key="3">
    <source>
        <dbReference type="EMBL" id="CAL4147769.1"/>
    </source>
</evidence>
<reference evidence="3 4" key="1">
    <citation type="submission" date="2024-05" db="EMBL/GenBank/DDBJ databases">
        <authorList>
            <person name="Wallberg A."/>
        </authorList>
    </citation>
    <scope>NUCLEOTIDE SEQUENCE [LARGE SCALE GENOMIC DNA]</scope>
</reference>
<dbReference type="AlphaFoldDB" id="A0AAV2RYA8"/>
<comment type="caution">
    <text evidence="3">The sequence shown here is derived from an EMBL/GenBank/DDBJ whole genome shotgun (WGS) entry which is preliminary data.</text>
</comment>
<dbReference type="GO" id="GO:0055120">
    <property type="term" value="C:striated muscle dense body"/>
    <property type="evidence" value="ECO:0007669"/>
    <property type="project" value="TreeGrafter"/>
</dbReference>
<dbReference type="Proteomes" id="UP001497623">
    <property type="component" value="Unassembled WGS sequence"/>
</dbReference>
<evidence type="ECO:0000256" key="2">
    <source>
        <dbReference type="SAM" id="Phobius"/>
    </source>
</evidence>
<feature type="non-terminal residue" evidence="3">
    <location>
        <position position="1"/>
    </location>
</feature>
<organism evidence="3 4">
    <name type="scientific">Meganyctiphanes norvegica</name>
    <name type="common">Northern krill</name>
    <name type="synonym">Thysanopoda norvegica</name>
    <dbReference type="NCBI Taxonomy" id="48144"/>
    <lineage>
        <taxon>Eukaryota</taxon>
        <taxon>Metazoa</taxon>
        <taxon>Ecdysozoa</taxon>
        <taxon>Arthropoda</taxon>
        <taxon>Crustacea</taxon>
        <taxon>Multicrustacea</taxon>
        <taxon>Malacostraca</taxon>
        <taxon>Eumalacostraca</taxon>
        <taxon>Eucarida</taxon>
        <taxon>Euphausiacea</taxon>
        <taxon>Euphausiidae</taxon>
        <taxon>Meganyctiphanes</taxon>
    </lineage>
</organism>
<keyword evidence="2" id="KW-1133">Transmembrane helix</keyword>
<feature type="non-terminal residue" evidence="3">
    <location>
        <position position="133"/>
    </location>
</feature>
<name>A0AAV2RYA8_MEGNR</name>
<evidence type="ECO:0000256" key="1">
    <source>
        <dbReference type="ARBA" id="ARBA00009172"/>
    </source>
</evidence>
<comment type="similarity">
    <text evidence="1">Belongs to the unc-93 family.</text>
</comment>
<dbReference type="GO" id="GO:0015459">
    <property type="term" value="F:potassium channel regulator activity"/>
    <property type="evidence" value="ECO:0007669"/>
    <property type="project" value="TreeGrafter"/>
</dbReference>
<sequence>VFSRGIEDKVIDEIALLSCGANFCPTATHDSDISQGNSTTNSNLERPPATQIYMMVGIGLSCGVLSSLIMWFFVDPISKFGGDTTASTKPRKSNLQLIVNTFNQMRHPYQILIIPLTMWTGIAQGFFGSDITL</sequence>
<dbReference type="InterPro" id="IPR051951">
    <property type="entry name" value="UNC-93_regulatory"/>
</dbReference>
<protein>
    <submittedName>
        <fullName evidence="3">Uncharacterized protein</fullName>
    </submittedName>
</protein>
<accession>A0AAV2RYA8</accession>
<dbReference type="PANTHER" id="PTHR19444:SF13">
    <property type="entry name" value="PROTEIN UNC-93 HOMOLOG A"/>
    <property type="match status" value="1"/>
</dbReference>
<gene>
    <name evidence="3" type="ORF">MNOR_LOCUS30117</name>
</gene>
<keyword evidence="4" id="KW-1185">Reference proteome</keyword>
<dbReference type="EMBL" id="CAXKWB010036235">
    <property type="protein sequence ID" value="CAL4147769.1"/>
    <property type="molecule type" value="Genomic_DNA"/>
</dbReference>
<evidence type="ECO:0000313" key="4">
    <source>
        <dbReference type="Proteomes" id="UP001497623"/>
    </source>
</evidence>
<keyword evidence="2" id="KW-0472">Membrane</keyword>
<proteinExistence type="inferred from homology"/>
<keyword evidence="2" id="KW-0812">Transmembrane</keyword>
<feature type="transmembrane region" description="Helical" evidence="2">
    <location>
        <begin position="109"/>
        <end position="127"/>
    </location>
</feature>
<dbReference type="GO" id="GO:0005886">
    <property type="term" value="C:plasma membrane"/>
    <property type="evidence" value="ECO:0007669"/>
    <property type="project" value="TreeGrafter"/>
</dbReference>
<dbReference type="PANTHER" id="PTHR19444">
    <property type="entry name" value="UNC-93 RELATED"/>
    <property type="match status" value="1"/>
</dbReference>
<dbReference type="GO" id="GO:0006937">
    <property type="term" value="P:regulation of muscle contraction"/>
    <property type="evidence" value="ECO:0007669"/>
    <property type="project" value="TreeGrafter"/>
</dbReference>
<feature type="transmembrane region" description="Helical" evidence="2">
    <location>
        <begin position="52"/>
        <end position="74"/>
    </location>
</feature>
<dbReference type="GO" id="GO:0043266">
    <property type="term" value="P:regulation of potassium ion transport"/>
    <property type="evidence" value="ECO:0007669"/>
    <property type="project" value="TreeGrafter"/>
</dbReference>